<protein>
    <submittedName>
        <fullName evidence="3">6-phosphogluconolactonase</fullName>
    </submittedName>
</protein>
<proteinExistence type="inferred from homology"/>
<reference evidence="3 4" key="1">
    <citation type="submission" date="2017-02" db="EMBL/GenBank/DDBJ databases">
        <title>Natronthermophilus aegyptiacus gen. nov.,sp. nov., an aerobic, extremely halophilic alkalithermophilic archaeon isolated from the athalassohaline Wadi An Natrun, Egypt.</title>
        <authorList>
            <person name="Zhao B."/>
        </authorList>
    </citation>
    <scope>NUCLEOTIDE SEQUENCE [LARGE SCALE GENOMIC DNA]</scope>
    <source>
        <strain evidence="3 4">CGMCC 1.3597</strain>
    </source>
</reference>
<evidence type="ECO:0000256" key="1">
    <source>
        <dbReference type="ARBA" id="ARBA00005564"/>
    </source>
</evidence>
<evidence type="ECO:0000313" key="4">
    <source>
        <dbReference type="Proteomes" id="UP000196084"/>
    </source>
</evidence>
<dbReference type="Gene3D" id="2.130.10.10">
    <property type="entry name" value="YVTN repeat-like/Quinoprotein amine dehydrogenase"/>
    <property type="match status" value="1"/>
</dbReference>
<dbReference type="PANTHER" id="PTHR30344">
    <property type="entry name" value="6-PHOSPHOGLUCONOLACTONASE-RELATED"/>
    <property type="match status" value="1"/>
</dbReference>
<feature type="compositionally biased region" description="Basic and acidic residues" evidence="2">
    <location>
        <begin position="138"/>
        <end position="151"/>
    </location>
</feature>
<comment type="caution">
    <text evidence="3">The sequence shown here is derived from an EMBL/GenBank/DDBJ whole genome shotgun (WGS) entry which is preliminary data.</text>
</comment>
<dbReference type="GO" id="GO:0017057">
    <property type="term" value="F:6-phosphogluconolactonase activity"/>
    <property type="evidence" value="ECO:0007669"/>
    <property type="project" value="TreeGrafter"/>
</dbReference>
<dbReference type="InterPro" id="IPR015943">
    <property type="entry name" value="WD40/YVTN_repeat-like_dom_sf"/>
</dbReference>
<gene>
    <name evidence="3" type="ORF">B2G88_18575</name>
</gene>
<accession>A0A202E518</accession>
<dbReference type="SUPFAM" id="SSF51004">
    <property type="entry name" value="C-terminal (heme d1) domain of cytochrome cd1-nitrite reductase"/>
    <property type="match status" value="1"/>
</dbReference>
<dbReference type="AlphaFoldDB" id="A0A202E518"/>
<dbReference type="Proteomes" id="UP000196084">
    <property type="component" value="Unassembled WGS sequence"/>
</dbReference>
<evidence type="ECO:0000256" key="2">
    <source>
        <dbReference type="SAM" id="MobiDB-lite"/>
    </source>
</evidence>
<feature type="region of interest" description="Disordered" evidence="2">
    <location>
        <begin position="138"/>
        <end position="161"/>
    </location>
</feature>
<dbReference type="OrthoDB" id="201589at2157"/>
<organism evidence="3 4">
    <name type="scientific">Natronolimnobius baerhuensis</name>
    <dbReference type="NCBI Taxonomy" id="253108"/>
    <lineage>
        <taxon>Archaea</taxon>
        <taxon>Methanobacteriati</taxon>
        <taxon>Methanobacteriota</taxon>
        <taxon>Stenosarchaea group</taxon>
        <taxon>Halobacteria</taxon>
        <taxon>Halobacteriales</taxon>
        <taxon>Natrialbaceae</taxon>
        <taxon>Natronolimnobius</taxon>
    </lineage>
</organism>
<comment type="similarity">
    <text evidence="1">Belongs to the cycloisomerase 2 family.</text>
</comment>
<dbReference type="InterPro" id="IPR011048">
    <property type="entry name" value="Haem_d1_sf"/>
</dbReference>
<sequence>MTSETHIAAVGTYSAAETPGVYTVAIDSATGSIDIRDEVDAGPDPTFVASHPSDAVLYAAVREEDEGRIVAYDVDQETGSLTNIGTALSGVSSPCHCSVDATGQFLFVAHYHGSAISMLPIDADGTIDDPTAVIDHHGSSVHDERQTEPHPHSITPGPDNRFVYVPDLGTDRIVTYEIDHEGQRLERCAETETDPGAGPRHLAFGPDGTYLYVINELNSTVTSYTRATDGSLDEHATVSTLPDAFSGQNKTAEIAVHPSGRYLFASNRGQDAIVTFAIADGDLESVASSSSGGEWPRHFAVGPAGEFLFAANRDSDDITAFWIDEETGSLIPAGKRASIPEPVCIQWL</sequence>
<evidence type="ECO:0000313" key="3">
    <source>
        <dbReference type="EMBL" id="OVE82990.1"/>
    </source>
</evidence>
<dbReference type="Pfam" id="PF10282">
    <property type="entry name" value="Lactonase"/>
    <property type="match status" value="1"/>
</dbReference>
<keyword evidence="4" id="KW-1185">Reference proteome</keyword>
<dbReference type="EMBL" id="MWPH01000005">
    <property type="protein sequence ID" value="OVE82990.1"/>
    <property type="molecule type" value="Genomic_DNA"/>
</dbReference>
<name>A0A202E518_9EURY</name>
<dbReference type="InterPro" id="IPR019405">
    <property type="entry name" value="Lactonase_7-beta_prop"/>
</dbReference>
<dbReference type="InterPro" id="IPR050282">
    <property type="entry name" value="Cycloisomerase_2"/>
</dbReference>
<dbReference type="RefSeq" id="WP_087715627.1">
    <property type="nucleotide sequence ID" value="NZ_MWPH01000005.1"/>
</dbReference>
<dbReference type="PANTHER" id="PTHR30344:SF1">
    <property type="entry name" value="6-PHOSPHOGLUCONOLACTONASE"/>
    <property type="match status" value="1"/>
</dbReference>